<protein>
    <submittedName>
        <fullName evidence="2">Uncharacterized protein</fullName>
    </submittedName>
</protein>
<dbReference type="AlphaFoldDB" id="A0A1J5QIS1"/>
<dbReference type="EMBL" id="MLJW01000703">
    <property type="protein sequence ID" value="OIQ83433.1"/>
    <property type="molecule type" value="Genomic_DNA"/>
</dbReference>
<gene>
    <name evidence="2" type="ORF">GALL_347550</name>
</gene>
<sequence>MEHELARLAPPQHGDDVAQLGDRARAPPLLLPELREDCARPRGAVGRQGTSKLRGERGLVHAVAP</sequence>
<accession>A0A1J5QIS1</accession>
<feature type="region of interest" description="Disordered" evidence="1">
    <location>
        <begin position="42"/>
        <end position="65"/>
    </location>
</feature>
<organism evidence="2">
    <name type="scientific">mine drainage metagenome</name>
    <dbReference type="NCBI Taxonomy" id="410659"/>
    <lineage>
        <taxon>unclassified sequences</taxon>
        <taxon>metagenomes</taxon>
        <taxon>ecological metagenomes</taxon>
    </lineage>
</organism>
<comment type="caution">
    <text evidence="2">The sequence shown here is derived from an EMBL/GenBank/DDBJ whole genome shotgun (WGS) entry which is preliminary data.</text>
</comment>
<evidence type="ECO:0000313" key="2">
    <source>
        <dbReference type="EMBL" id="OIQ83433.1"/>
    </source>
</evidence>
<name>A0A1J5QIS1_9ZZZZ</name>
<reference evidence="2" key="1">
    <citation type="submission" date="2016-10" db="EMBL/GenBank/DDBJ databases">
        <title>Sequence of Gallionella enrichment culture.</title>
        <authorList>
            <person name="Poehlein A."/>
            <person name="Muehling M."/>
            <person name="Daniel R."/>
        </authorList>
    </citation>
    <scope>NUCLEOTIDE SEQUENCE</scope>
</reference>
<proteinExistence type="predicted"/>
<evidence type="ECO:0000256" key="1">
    <source>
        <dbReference type="SAM" id="MobiDB-lite"/>
    </source>
</evidence>
<feature type="region of interest" description="Disordered" evidence="1">
    <location>
        <begin position="1"/>
        <end position="21"/>
    </location>
</feature>